<accession>A0A8J5L7F7</accession>
<dbReference type="Gene3D" id="3.40.50.300">
    <property type="entry name" value="P-loop containing nucleotide triphosphate hydrolases"/>
    <property type="match status" value="2"/>
</dbReference>
<dbReference type="PROSITE" id="PS00871">
    <property type="entry name" value="CLPAB_2"/>
    <property type="match status" value="1"/>
</dbReference>
<feature type="compositionally biased region" description="Basic residues" evidence="4">
    <location>
        <begin position="1"/>
        <end position="20"/>
    </location>
</feature>
<name>A0A8J5L7F7_ZINOF</name>
<sequence>MNPNKFTHKTKIEKLRRKEGRKGESASGDEDTNFKALNTYGCDLVEVARKTDPVTCRDLQIRFITNILSRQLKNNPLLIGQLHLWRTTLVEDLAHRIACGNVPSNLLDVHIVALNMGALMAGSKYCSEFEDRVKAILKEIGLKVPWTLLNLFKAMLARGELQCIGEMTREECEKYVKKDVTFEPLFQPVYLINEAFITPVSFSKEINEKLEGPHGARIIGDHRALILNNEGLAGVGKTELAKVLAEQLFDDENDLLIRIDMSEYTDQHSVARLIGAPPGYVGHEEGGMLTEAVRRRPFSVILFDQLEKAHVAVFNTLLQVLDGGRLTDGQGRTVDFTNTVIIITSDLGAEYLLDGMALQGQASSLQIGRGRVMIEVRKHFRPELLNRLDEIVIFDPLSHDQLRKVARLQMMDIALRLADRDIALAITDAALDVVLSEPYDLVYNASSIRRSLAKKVVTHLSKMLVQGEIDENSIVYVDVVPGKKELSYKVEKNGGFVNAMTDRKSDILTERDTTQPPS</sequence>
<dbReference type="AlphaFoldDB" id="A0A8J5L7F7"/>
<evidence type="ECO:0000259" key="5">
    <source>
        <dbReference type="SMART" id="SM01086"/>
    </source>
</evidence>
<keyword evidence="3" id="KW-0143">Chaperone</keyword>
<dbReference type="InterPro" id="IPR050130">
    <property type="entry name" value="ClpA_ClpB"/>
</dbReference>
<proteinExistence type="predicted"/>
<evidence type="ECO:0000256" key="2">
    <source>
        <dbReference type="ARBA" id="ARBA00022840"/>
    </source>
</evidence>
<dbReference type="SUPFAM" id="SSF52540">
    <property type="entry name" value="P-loop containing nucleoside triphosphate hydrolases"/>
    <property type="match status" value="2"/>
</dbReference>
<dbReference type="InterPro" id="IPR003959">
    <property type="entry name" value="ATPase_AAA_core"/>
</dbReference>
<dbReference type="GO" id="GO:0005737">
    <property type="term" value="C:cytoplasm"/>
    <property type="evidence" value="ECO:0007669"/>
    <property type="project" value="TreeGrafter"/>
</dbReference>
<dbReference type="EMBL" id="JACMSC010000009">
    <property type="protein sequence ID" value="KAG6508853.1"/>
    <property type="molecule type" value="Genomic_DNA"/>
</dbReference>
<dbReference type="InterPro" id="IPR028299">
    <property type="entry name" value="ClpA/B_CS2"/>
</dbReference>
<gene>
    <name evidence="6" type="ORF">ZIOFF_034235</name>
</gene>
<keyword evidence="7" id="KW-1185">Reference proteome</keyword>
<evidence type="ECO:0000256" key="3">
    <source>
        <dbReference type="ARBA" id="ARBA00023186"/>
    </source>
</evidence>
<dbReference type="GO" id="GO:0034605">
    <property type="term" value="P:cellular response to heat"/>
    <property type="evidence" value="ECO:0007669"/>
    <property type="project" value="TreeGrafter"/>
</dbReference>
<reference evidence="6 7" key="1">
    <citation type="submission" date="2020-08" db="EMBL/GenBank/DDBJ databases">
        <title>Plant Genome Project.</title>
        <authorList>
            <person name="Zhang R.-G."/>
        </authorList>
    </citation>
    <scope>NUCLEOTIDE SEQUENCE [LARGE SCALE GENOMIC DNA]</scope>
    <source>
        <tissue evidence="6">Rhizome</tissue>
    </source>
</reference>
<dbReference type="GO" id="GO:0005524">
    <property type="term" value="F:ATP binding"/>
    <property type="evidence" value="ECO:0007669"/>
    <property type="project" value="UniProtKB-KW"/>
</dbReference>
<dbReference type="CDD" id="cd19499">
    <property type="entry name" value="RecA-like_ClpB_Hsp104-like"/>
    <property type="match status" value="1"/>
</dbReference>
<dbReference type="SMART" id="SM01086">
    <property type="entry name" value="ClpB_D2-small"/>
    <property type="match status" value="1"/>
</dbReference>
<dbReference type="Pfam" id="PF07724">
    <property type="entry name" value="AAA_2"/>
    <property type="match status" value="1"/>
</dbReference>
<protein>
    <recommendedName>
        <fullName evidence="5">Clp ATPase C-terminal domain-containing protein</fullName>
    </recommendedName>
</protein>
<comment type="caution">
    <text evidence="6">The sequence shown here is derived from an EMBL/GenBank/DDBJ whole genome shotgun (WGS) entry which is preliminary data.</text>
</comment>
<dbReference type="GO" id="GO:0016887">
    <property type="term" value="F:ATP hydrolysis activity"/>
    <property type="evidence" value="ECO:0007669"/>
    <property type="project" value="InterPro"/>
</dbReference>
<dbReference type="Gene3D" id="1.10.8.60">
    <property type="match status" value="1"/>
</dbReference>
<dbReference type="PRINTS" id="PR00300">
    <property type="entry name" value="CLPPROTEASEA"/>
</dbReference>
<dbReference type="InterPro" id="IPR027417">
    <property type="entry name" value="P-loop_NTPase"/>
</dbReference>
<dbReference type="Pfam" id="PF10431">
    <property type="entry name" value="ClpB_D2-small"/>
    <property type="match status" value="1"/>
</dbReference>
<dbReference type="InterPro" id="IPR019489">
    <property type="entry name" value="Clp_ATPase_C"/>
</dbReference>
<keyword evidence="1" id="KW-0547">Nucleotide-binding</keyword>
<evidence type="ECO:0000313" key="6">
    <source>
        <dbReference type="EMBL" id="KAG6508853.1"/>
    </source>
</evidence>
<feature type="domain" description="Clp ATPase C-terminal" evidence="5">
    <location>
        <begin position="397"/>
        <end position="486"/>
    </location>
</feature>
<dbReference type="InterPro" id="IPR001270">
    <property type="entry name" value="ClpA/B"/>
</dbReference>
<dbReference type="Proteomes" id="UP000734854">
    <property type="component" value="Unassembled WGS sequence"/>
</dbReference>
<evidence type="ECO:0000256" key="4">
    <source>
        <dbReference type="SAM" id="MobiDB-lite"/>
    </source>
</evidence>
<dbReference type="PANTHER" id="PTHR11638">
    <property type="entry name" value="ATP-DEPENDENT CLP PROTEASE"/>
    <property type="match status" value="1"/>
</dbReference>
<organism evidence="6 7">
    <name type="scientific">Zingiber officinale</name>
    <name type="common">Ginger</name>
    <name type="synonym">Amomum zingiber</name>
    <dbReference type="NCBI Taxonomy" id="94328"/>
    <lineage>
        <taxon>Eukaryota</taxon>
        <taxon>Viridiplantae</taxon>
        <taxon>Streptophyta</taxon>
        <taxon>Embryophyta</taxon>
        <taxon>Tracheophyta</taxon>
        <taxon>Spermatophyta</taxon>
        <taxon>Magnoliopsida</taxon>
        <taxon>Liliopsida</taxon>
        <taxon>Zingiberales</taxon>
        <taxon>Zingiberaceae</taxon>
        <taxon>Zingiber</taxon>
    </lineage>
</organism>
<evidence type="ECO:0000256" key="1">
    <source>
        <dbReference type="ARBA" id="ARBA00022741"/>
    </source>
</evidence>
<dbReference type="PANTHER" id="PTHR11638:SF18">
    <property type="entry name" value="HEAT SHOCK PROTEIN 104"/>
    <property type="match status" value="1"/>
</dbReference>
<keyword evidence="2" id="KW-0067">ATP-binding</keyword>
<feature type="region of interest" description="Disordered" evidence="4">
    <location>
        <begin position="1"/>
        <end position="30"/>
    </location>
</feature>
<evidence type="ECO:0000313" key="7">
    <source>
        <dbReference type="Proteomes" id="UP000734854"/>
    </source>
</evidence>